<dbReference type="Proteomes" id="UP001139179">
    <property type="component" value="Unassembled WGS sequence"/>
</dbReference>
<keyword evidence="1" id="KW-1133">Transmembrane helix</keyword>
<protein>
    <submittedName>
        <fullName evidence="2">Uncharacterized protein</fullName>
    </submittedName>
</protein>
<evidence type="ECO:0000256" key="1">
    <source>
        <dbReference type="SAM" id="Phobius"/>
    </source>
</evidence>
<feature type="transmembrane region" description="Helical" evidence="1">
    <location>
        <begin position="319"/>
        <end position="338"/>
    </location>
</feature>
<feature type="transmembrane region" description="Helical" evidence="1">
    <location>
        <begin position="288"/>
        <end position="312"/>
    </location>
</feature>
<gene>
    <name evidence="2" type="ORF">M3202_15010</name>
</gene>
<reference evidence="2" key="1">
    <citation type="submission" date="2022-05" db="EMBL/GenBank/DDBJ databases">
        <title>Comparative Genomics of Spacecraft Associated Microbes.</title>
        <authorList>
            <person name="Tran M.T."/>
            <person name="Wright A."/>
            <person name="Seuylemezian A."/>
            <person name="Eisen J."/>
            <person name="Coil D."/>
        </authorList>
    </citation>
    <scope>NUCLEOTIDE SEQUENCE</scope>
    <source>
        <strain evidence="2">214.1.1</strain>
    </source>
</reference>
<accession>A0A9X2DSJ5</accession>
<dbReference type="AlphaFoldDB" id="A0A9X2DSJ5"/>
<keyword evidence="1" id="KW-0472">Membrane</keyword>
<keyword evidence="3" id="KW-1185">Reference proteome</keyword>
<feature type="transmembrane region" description="Helical" evidence="1">
    <location>
        <begin position="191"/>
        <end position="208"/>
    </location>
</feature>
<name>A0A9X2DSJ5_9BACI</name>
<dbReference type="EMBL" id="JAMBOL010000014">
    <property type="protein sequence ID" value="MCM3715380.1"/>
    <property type="molecule type" value="Genomic_DNA"/>
</dbReference>
<evidence type="ECO:0000313" key="3">
    <source>
        <dbReference type="Proteomes" id="UP001139179"/>
    </source>
</evidence>
<feature type="transmembrane region" description="Helical" evidence="1">
    <location>
        <begin position="229"/>
        <end position="253"/>
    </location>
</feature>
<evidence type="ECO:0000313" key="2">
    <source>
        <dbReference type="EMBL" id="MCM3715380.1"/>
    </source>
</evidence>
<feature type="transmembrane region" description="Helical" evidence="1">
    <location>
        <begin position="374"/>
        <end position="395"/>
    </location>
</feature>
<organism evidence="2 3">
    <name type="scientific">Halalkalibacter oceani</name>
    <dbReference type="NCBI Taxonomy" id="1653776"/>
    <lineage>
        <taxon>Bacteria</taxon>
        <taxon>Bacillati</taxon>
        <taxon>Bacillota</taxon>
        <taxon>Bacilli</taxon>
        <taxon>Bacillales</taxon>
        <taxon>Bacillaceae</taxon>
        <taxon>Halalkalibacter</taxon>
    </lineage>
</organism>
<sequence length="403" mass="45874">MRIWLLEWKKIVSAPVVPLLMLLFIAFNLYLILTMPQDRDELALLNTLVDQYGYQIDETMLAQWKADLDEEQLLLEEETGHSLADLELAGEAEKARWFEWIVQDAYYQAAVELEQGAESIAMDEIAEGEIMKYGLSGTAAETIRQQYRALAEREREAGEAGEQNTLFFYGEVYEMHAALFQTIFRSLLNESLILIVLMTGFLLTYEFENRTAFVTYTTKRGRRLQLDKLLVSLGASLLVTTILIGSTLAAYFLRFDYSGLWHVPISSQFNSESGMTYLSWWSLSFAEYLLASIVLVYLCQLLFTAFTAVLALFIRNSYLVFLTFAIIFGAVVLLPGIVPTSSNLLFVTMFTPFTLILNPHIWWTGNGTLTIFSYYEQATILSWTIIVALASIFALKRFGKSNL</sequence>
<proteinExistence type="predicted"/>
<dbReference type="RefSeq" id="WP_251224132.1">
    <property type="nucleotide sequence ID" value="NZ_JAMBOL010000014.1"/>
</dbReference>
<comment type="caution">
    <text evidence="2">The sequence shown here is derived from an EMBL/GenBank/DDBJ whole genome shotgun (WGS) entry which is preliminary data.</text>
</comment>
<keyword evidence="1" id="KW-0812">Transmembrane</keyword>
<feature type="transmembrane region" description="Helical" evidence="1">
    <location>
        <begin position="344"/>
        <end position="362"/>
    </location>
</feature>
<feature type="transmembrane region" description="Helical" evidence="1">
    <location>
        <begin position="12"/>
        <end position="33"/>
    </location>
</feature>